<name>A0A8H7DC48_9AGAR</name>
<organism evidence="1 2">
    <name type="scientific">Mycena sanguinolenta</name>
    <dbReference type="NCBI Taxonomy" id="230812"/>
    <lineage>
        <taxon>Eukaryota</taxon>
        <taxon>Fungi</taxon>
        <taxon>Dikarya</taxon>
        <taxon>Basidiomycota</taxon>
        <taxon>Agaricomycotina</taxon>
        <taxon>Agaricomycetes</taxon>
        <taxon>Agaricomycetidae</taxon>
        <taxon>Agaricales</taxon>
        <taxon>Marasmiineae</taxon>
        <taxon>Mycenaceae</taxon>
        <taxon>Mycena</taxon>
    </lineage>
</organism>
<reference evidence="1" key="1">
    <citation type="submission" date="2020-05" db="EMBL/GenBank/DDBJ databases">
        <title>Mycena genomes resolve the evolution of fungal bioluminescence.</title>
        <authorList>
            <person name="Tsai I.J."/>
        </authorList>
    </citation>
    <scope>NUCLEOTIDE SEQUENCE</scope>
    <source>
        <strain evidence="1">160909Yilan</strain>
    </source>
</reference>
<dbReference type="AlphaFoldDB" id="A0A8H7DC48"/>
<dbReference type="OrthoDB" id="3020747at2759"/>
<evidence type="ECO:0000313" key="2">
    <source>
        <dbReference type="Proteomes" id="UP000623467"/>
    </source>
</evidence>
<dbReference type="Proteomes" id="UP000623467">
    <property type="component" value="Unassembled WGS sequence"/>
</dbReference>
<gene>
    <name evidence="1" type="ORF">MSAN_00923700</name>
</gene>
<protein>
    <submittedName>
        <fullName evidence="1">F-box domain-containing protein</fullName>
    </submittedName>
</protein>
<proteinExistence type="predicted"/>
<dbReference type="EMBL" id="JACAZH010000006">
    <property type="protein sequence ID" value="KAF7366658.1"/>
    <property type="molecule type" value="Genomic_DNA"/>
</dbReference>
<sequence>MSQFWATIRLPSISAAKLDFYVLHSNSAPLTIIGDDHNDIDSRALERLAPTSHRWRNLSVHVDDGLEGLDTIYQRIPLLEFLDLYSMYDNATSTVIFQDAPSLHRVSVDANILTRSSFDVMLPWHQLTFLTLDSLFVSLFSQFLRLCPQLLYFKAGIKYAPREPWGTVGMMKAHTSLHKLVLVSSSYNESSL</sequence>
<keyword evidence="2" id="KW-1185">Reference proteome</keyword>
<accession>A0A8H7DC48</accession>
<dbReference type="InterPro" id="IPR032675">
    <property type="entry name" value="LRR_dom_sf"/>
</dbReference>
<comment type="caution">
    <text evidence="1">The sequence shown here is derived from an EMBL/GenBank/DDBJ whole genome shotgun (WGS) entry which is preliminary data.</text>
</comment>
<evidence type="ECO:0000313" key="1">
    <source>
        <dbReference type="EMBL" id="KAF7366658.1"/>
    </source>
</evidence>
<dbReference type="Gene3D" id="3.80.10.10">
    <property type="entry name" value="Ribonuclease Inhibitor"/>
    <property type="match status" value="1"/>
</dbReference>